<keyword evidence="2" id="KW-1185">Reference proteome</keyword>
<gene>
    <name evidence="1" type="ORF">EVAR_43893_1</name>
</gene>
<accession>A0A4C1WQ94</accession>
<dbReference type="EMBL" id="BGZK01000608">
    <property type="protein sequence ID" value="GBP52692.1"/>
    <property type="molecule type" value="Genomic_DNA"/>
</dbReference>
<dbReference type="Proteomes" id="UP000299102">
    <property type="component" value="Unassembled WGS sequence"/>
</dbReference>
<evidence type="ECO:0000313" key="1">
    <source>
        <dbReference type="EMBL" id="GBP52692.1"/>
    </source>
</evidence>
<sequence>MCVYVLTRPPARHGVVARHRRGRRRRRRCRLLSRESNDGGAPARPAGPTMLRRDEVVRKSSRCRLDIETMSRRDCCVTSACSMRGSLHNYRDTVTTV</sequence>
<name>A0A4C1WQ94_EUMVA</name>
<comment type="caution">
    <text evidence="1">The sequence shown here is derived from an EMBL/GenBank/DDBJ whole genome shotgun (WGS) entry which is preliminary data.</text>
</comment>
<dbReference type="AlphaFoldDB" id="A0A4C1WQ94"/>
<protein>
    <submittedName>
        <fullName evidence="1">Uncharacterized protein</fullName>
    </submittedName>
</protein>
<evidence type="ECO:0000313" key="2">
    <source>
        <dbReference type="Proteomes" id="UP000299102"/>
    </source>
</evidence>
<reference evidence="1 2" key="1">
    <citation type="journal article" date="2019" name="Commun. Biol.">
        <title>The bagworm genome reveals a unique fibroin gene that provides high tensile strength.</title>
        <authorList>
            <person name="Kono N."/>
            <person name="Nakamura H."/>
            <person name="Ohtoshi R."/>
            <person name="Tomita M."/>
            <person name="Numata K."/>
            <person name="Arakawa K."/>
        </authorList>
    </citation>
    <scope>NUCLEOTIDE SEQUENCE [LARGE SCALE GENOMIC DNA]</scope>
</reference>
<organism evidence="1 2">
    <name type="scientific">Eumeta variegata</name>
    <name type="common">Bagworm moth</name>
    <name type="synonym">Eumeta japonica</name>
    <dbReference type="NCBI Taxonomy" id="151549"/>
    <lineage>
        <taxon>Eukaryota</taxon>
        <taxon>Metazoa</taxon>
        <taxon>Ecdysozoa</taxon>
        <taxon>Arthropoda</taxon>
        <taxon>Hexapoda</taxon>
        <taxon>Insecta</taxon>
        <taxon>Pterygota</taxon>
        <taxon>Neoptera</taxon>
        <taxon>Endopterygota</taxon>
        <taxon>Lepidoptera</taxon>
        <taxon>Glossata</taxon>
        <taxon>Ditrysia</taxon>
        <taxon>Tineoidea</taxon>
        <taxon>Psychidae</taxon>
        <taxon>Oiketicinae</taxon>
        <taxon>Eumeta</taxon>
    </lineage>
</organism>
<proteinExistence type="predicted"/>